<accession>A0ABU0FG55</accession>
<name>A0ABU0FG55_9HYPH</name>
<dbReference type="EMBL" id="JAUSVK010000001">
    <property type="protein sequence ID" value="MDQ0393593.1"/>
    <property type="molecule type" value="Genomic_DNA"/>
</dbReference>
<organism evidence="9 10">
    <name type="scientific">Labrys monachus</name>
    <dbReference type="NCBI Taxonomy" id="217067"/>
    <lineage>
        <taxon>Bacteria</taxon>
        <taxon>Pseudomonadati</taxon>
        <taxon>Pseudomonadota</taxon>
        <taxon>Alphaproteobacteria</taxon>
        <taxon>Hyphomicrobiales</taxon>
        <taxon>Xanthobacteraceae</taxon>
        <taxon>Labrys</taxon>
    </lineage>
</organism>
<dbReference type="InterPro" id="IPR035906">
    <property type="entry name" value="MetI-like_sf"/>
</dbReference>
<protein>
    <submittedName>
        <fullName evidence="9">Multiple sugar transport system permease protein</fullName>
    </submittedName>
</protein>
<dbReference type="PANTHER" id="PTHR30193:SF45">
    <property type="entry name" value="ABC TRANSPORTER PERMEASE PROTEIN"/>
    <property type="match status" value="1"/>
</dbReference>
<feature type="transmembrane region" description="Helical" evidence="7">
    <location>
        <begin position="278"/>
        <end position="299"/>
    </location>
</feature>
<comment type="subcellular location">
    <subcellularLocation>
        <location evidence="1 7">Cell membrane</location>
        <topology evidence="1 7">Multi-pass membrane protein</topology>
    </subcellularLocation>
</comment>
<dbReference type="InterPro" id="IPR051393">
    <property type="entry name" value="ABC_transporter_permease"/>
</dbReference>
<keyword evidence="2 7" id="KW-0813">Transport</keyword>
<proteinExistence type="inferred from homology"/>
<feature type="transmembrane region" description="Helical" evidence="7">
    <location>
        <begin position="217"/>
        <end position="238"/>
    </location>
</feature>
<feature type="transmembrane region" description="Helical" evidence="7">
    <location>
        <begin position="179"/>
        <end position="197"/>
    </location>
</feature>
<dbReference type="Pfam" id="PF00528">
    <property type="entry name" value="BPD_transp_1"/>
    <property type="match status" value="1"/>
</dbReference>
<dbReference type="PANTHER" id="PTHR30193">
    <property type="entry name" value="ABC TRANSPORTER PERMEASE PROTEIN"/>
    <property type="match status" value="1"/>
</dbReference>
<keyword evidence="4 7" id="KW-0812">Transmembrane</keyword>
<sequence>MASPATPADRGLPGAMPGRSRLVPWLLAAPLLVGLAVFALYPFLDILALSLSKSSLGRPFQHWPILANFLSLARSEEFHAALLRTTIFAVPVSLAELVLGLGIALLLHSSLREARWVHSLILLPLMTPPMMVAVAWKLILAPVGGLLNGVLLGWGLADSPVSFLGTMPAAFLSIAVADTWQWTPFIAILAYAALQVLPDEVFEAARVDGASPAKMFWYVTLPMLAPTLLAIFLLRVVMAFKLFDLVYGLTFGGPGFSTTVASFKIWRTALQEFDVGLAASQTLVFAVLVSLVTLPITWLHRRSEEWAG</sequence>
<feature type="transmembrane region" description="Helical" evidence="7">
    <location>
        <begin position="151"/>
        <end position="172"/>
    </location>
</feature>
<evidence type="ECO:0000313" key="9">
    <source>
        <dbReference type="EMBL" id="MDQ0393593.1"/>
    </source>
</evidence>
<evidence type="ECO:0000256" key="1">
    <source>
        <dbReference type="ARBA" id="ARBA00004651"/>
    </source>
</evidence>
<reference evidence="9 10" key="1">
    <citation type="submission" date="2023-07" db="EMBL/GenBank/DDBJ databases">
        <title>Genomic Encyclopedia of Type Strains, Phase IV (KMG-IV): sequencing the most valuable type-strain genomes for metagenomic binning, comparative biology and taxonomic classification.</title>
        <authorList>
            <person name="Goeker M."/>
        </authorList>
    </citation>
    <scope>NUCLEOTIDE SEQUENCE [LARGE SCALE GENOMIC DNA]</scope>
    <source>
        <strain evidence="9 10">DSM 5896</strain>
    </source>
</reference>
<evidence type="ECO:0000256" key="7">
    <source>
        <dbReference type="RuleBase" id="RU363032"/>
    </source>
</evidence>
<comment type="caution">
    <text evidence="9">The sequence shown here is derived from an EMBL/GenBank/DDBJ whole genome shotgun (WGS) entry which is preliminary data.</text>
</comment>
<feature type="transmembrane region" description="Helical" evidence="7">
    <location>
        <begin position="87"/>
        <end position="107"/>
    </location>
</feature>
<evidence type="ECO:0000256" key="6">
    <source>
        <dbReference type="ARBA" id="ARBA00023136"/>
    </source>
</evidence>
<keyword evidence="9" id="KW-0762">Sugar transport</keyword>
<keyword evidence="5 7" id="KW-1133">Transmembrane helix</keyword>
<feature type="domain" description="ABC transmembrane type-1" evidence="8">
    <location>
        <begin position="82"/>
        <end position="296"/>
    </location>
</feature>
<evidence type="ECO:0000256" key="5">
    <source>
        <dbReference type="ARBA" id="ARBA00022989"/>
    </source>
</evidence>
<keyword evidence="3" id="KW-1003">Cell membrane</keyword>
<evidence type="ECO:0000256" key="3">
    <source>
        <dbReference type="ARBA" id="ARBA00022475"/>
    </source>
</evidence>
<evidence type="ECO:0000256" key="4">
    <source>
        <dbReference type="ARBA" id="ARBA00022692"/>
    </source>
</evidence>
<dbReference type="CDD" id="cd06261">
    <property type="entry name" value="TM_PBP2"/>
    <property type="match status" value="1"/>
</dbReference>
<evidence type="ECO:0000313" key="10">
    <source>
        <dbReference type="Proteomes" id="UP001237448"/>
    </source>
</evidence>
<dbReference type="RefSeq" id="WP_307429141.1">
    <property type="nucleotide sequence ID" value="NZ_JAUSVK010000001.1"/>
</dbReference>
<evidence type="ECO:0000259" key="8">
    <source>
        <dbReference type="PROSITE" id="PS50928"/>
    </source>
</evidence>
<dbReference type="Proteomes" id="UP001237448">
    <property type="component" value="Unassembled WGS sequence"/>
</dbReference>
<keyword evidence="10" id="KW-1185">Reference proteome</keyword>
<dbReference type="SUPFAM" id="SSF161098">
    <property type="entry name" value="MetI-like"/>
    <property type="match status" value="1"/>
</dbReference>
<feature type="transmembrane region" description="Helical" evidence="7">
    <location>
        <begin position="22"/>
        <end position="44"/>
    </location>
</feature>
<dbReference type="PROSITE" id="PS50928">
    <property type="entry name" value="ABC_TM1"/>
    <property type="match status" value="1"/>
</dbReference>
<gene>
    <name evidence="9" type="ORF">J3R73_003385</name>
</gene>
<dbReference type="InterPro" id="IPR000515">
    <property type="entry name" value="MetI-like"/>
</dbReference>
<keyword evidence="6 7" id="KW-0472">Membrane</keyword>
<evidence type="ECO:0000256" key="2">
    <source>
        <dbReference type="ARBA" id="ARBA00022448"/>
    </source>
</evidence>
<comment type="similarity">
    <text evidence="7">Belongs to the binding-protein-dependent transport system permease family.</text>
</comment>
<feature type="transmembrane region" description="Helical" evidence="7">
    <location>
        <begin position="119"/>
        <end position="139"/>
    </location>
</feature>
<dbReference type="Gene3D" id="1.10.3720.10">
    <property type="entry name" value="MetI-like"/>
    <property type="match status" value="1"/>
</dbReference>
<feature type="transmembrane region" description="Helical" evidence="7">
    <location>
        <begin position="245"/>
        <end position="266"/>
    </location>
</feature>